<dbReference type="InterPro" id="IPR029058">
    <property type="entry name" value="AB_hydrolase_fold"/>
</dbReference>
<dbReference type="GO" id="GO:0004252">
    <property type="term" value="F:serine-type endopeptidase activity"/>
    <property type="evidence" value="ECO:0007669"/>
    <property type="project" value="TreeGrafter"/>
</dbReference>
<reference evidence="5" key="1">
    <citation type="submission" date="2016-06" db="UniProtKB">
        <authorList>
            <consortium name="WormBaseParasite"/>
        </authorList>
    </citation>
    <scope>IDENTIFICATION</scope>
</reference>
<dbReference type="WBParaSite" id="SBAD_0000112701-mRNA-1">
    <property type="protein sequence ID" value="SBAD_0000112701-mRNA-1"/>
    <property type="gene ID" value="SBAD_0000112701"/>
</dbReference>
<organism evidence="5">
    <name type="scientific">Soboliphyme baturini</name>
    <dbReference type="NCBI Taxonomy" id="241478"/>
    <lineage>
        <taxon>Eukaryota</taxon>
        <taxon>Metazoa</taxon>
        <taxon>Ecdysozoa</taxon>
        <taxon>Nematoda</taxon>
        <taxon>Enoplea</taxon>
        <taxon>Dorylaimia</taxon>
        <taxon>Dioctophymatida</taxon>
        <taxon>Dioctophymatoidea</taxon>
        <taxon>Soboliphymatidae</taxon>
        <taxon>Soboliphyme</taxon>
    </lineage>
</organism>
<gene>
    <name evidence="3" type="ORF">SBAD_LOCUS1095</name>
</gene>
<dbReference type="SUPFAM" id="SSF82171">
    <property type="entry name" value="DPP6 N-terminal domain-like"/>
    <property type="match status" value="1"/>
</dbReference>
<dbReference type="Proteomes" id="UP000270296">
    <property type="component" value="Unassembled WGS sequence"/>
</dbReference>
<dbReference type="AlphaFoldDB" id="A0A183IBV1"/>
<sequence length="610" mass="68034">MVRISGDSEWISYLAPANNVMNIFAKRLRNGVHYQLTNETHRGITKYSWSHDNRTILYSRDHNGDENWSLHAVNVETGEDRTLTDTSGVKADILALSPQIPDFIIIGLNNRDSRFSDAYRVDLRNGEKTLILENDLYSDLYFDMQLELRLVENETGEASNLYFLMEPVDGVLVAKLHKTLSPDDALYTSPLKFSVDGKRLFWLDNKGRDMAALIEENLDTGQQRILHSPRRADTSKVISHPTTGEPVIVFEEYAVPDGYVVMSSVSDDFQRLRNYFPQGSVIDIPSTSLDFRKWIVAISSDAEPISYYLYDLDDPNRTFSLLFHTMEKVMQYDTASTRVIELLANRGYATLQCNYRGSAGYGKKYLAAGNGEWGRKMQYDLLDAVEWAVKKNFTHPLKVAILGGSYGGYATLAGLAFTPNAFACGIDIVGPSNLITLINSRISKPLLIAQGANDPRVKKHESDQIVDVLKSNDVPVTYLLFPDEGHGFVRPENRLAFYVFVEAFLQRCLGGESQPAESDLEGSSVEVKVQNMAGDYSRLSSQRTKSGKVSCKSVGDLVPMGRGYCSVEQMTTKPGFVLQSGRVANARKAGAKECGSFVILLAMRPFSDAD</sequence>
<reference evidence="3 4" key="2">
    <citation type="submission" date="2018-11" db="EMBL/GenBank/DDBJ databases">
        <authorList>
            <consortium name="Pathogen Informatics"/>
        </authorList>
    </citation>
    <scope>NUCLEOTIDE SEQUENCE [LARGE SCALE GENOMIC DNA]</scope>
</reference>
<dbReference type="PANTHER" id="PTHR42776">
    <property type="entry name" value="SERINE PEPTIDASE S9 FAMILY MEMBER"/>
    <property type="match status" value="1"/>
</dbReference>
<feature type="domain" description="Peptidase S9 prolyl oligopeptidase catalytic" evidence="2">
    <location>
        <begin position="440"/>
        <end position="511"/>
    </location>
</feature>
<feature type="domain" description="Peptidase S9 prolyl oligopeptidase catalytic" evidence="2">
    <location>
        <begin position="339"/>
        <end position="436"/>
    </location>
</feature>
<dbReference type="InterPro" id="IPR001375">
    <property type="entry name" value="Peptidase_S9_cat"/>
</dbReference>
<dbReference type="GO" id="GO:0006508">
    <property type="term" value="P:proteolysis"/>
    <property type="evidence" value="ECO:0007669"/>
    <property type="project" value="InterPro"/>
</dbReference>
<keyword evidence="4" id="KW-1185">Reference proteome</keyword>
<name>A0A183IBV1_9BILA</name>
<dbReference type="Pfam" id="PF00326">
    <property type="entry name" value="Peptidase_S9"/>
    <property type="match status" value="2"/>
</dbReference>
<dbReference type="InterPro" id="IPR011042">
    <property type="entry name" value="6-blade_b-propeller_TolB-like"/>
</dbReference>
<proteinExistence type="predicted"/>
<accession>A0A183IBV1</accession>
<dbReference type="OrthoDB" id="416344at2759"/>
<dbReference type="SUPFAM" id="SSF53474">
    <property type="entry name" value="alpha/beta-Hydrolases"/>
    <property type="match status" value="1"/>
</dbReference>
<evidence type="ECO:0000313" key="3">
    <source>
        <dbReference type="EMBL" id="VDO93185.1"/>
    </source>
</evidence>
<evidence type="ECO:0000313" key="4">
    <source>
        <dbReference type="Proteomes" id="UP000270296"/>
    </source>
</evidence>
<evidence type="ECO:0000313" key="5">
    <source>
        <dbReference type="WBParaSite" id="SBAD_0000112701-mRNA-1"/>
    </source>
</evidence>
<dbReference type="PANTHER" id="PTHR42776:SF27">
    <property type="entry name" value="DIPEPTIDYL PEPTIDASE FAMILY MEMBER 6"/>
    <property type="match status" value="1"/>
</dbReference>
<dbReference type="Gene3D" id="3.40.50.1820">
    <property type="entry name" value="alpha/beta hydrolase"/>
    <property type="match status" value="1"/>
</dbReference>
<evidence type="ECO:0000256" key="1">
    <source>
        <dbReference type="ARBA" id="ARBA00022801"/>
    </source>
</evidence>
<dbReference type="Gene3D" id="2.120.10.30">
    <property type="entry name" value="TolB, C-terminal domain"/>
    <property type="match status" value="1"/>
</dbReference>
<evidence type="ECO:0000259" key="2">
    <source>
        <dbReference type="Pfam" id="PF00326"/>
    </source>
</evidence>
<keyword evidence="1" id="KW-0378">Hydrolase</keyword>
<protein>
    <submittedName>
        <fullName evidence="5">S9 family peptidase</fullName>
    </submittedName>
</protein>
<dbReference type="EMBL" id="UZAM01006708">
    <property type="protein sequence ID" value="VDO93185.1"/>
    <property type="molecule type" value="Genomic_DNA"/>
</dbReference>